<proteinExistence type="predicted"/>
<sequence length="56" mass="6554">MRGVGRYLNSVLGGDRYARYLEFHARHHAGAEPLSEREYWRAYHAHQDAHPEGRCC</sequence>
<dbReference type="Proteomes" id="UP000265419">
    <property type="component" value="Unassembled WGS sequence"/>
</dbReference>
<dbReference type="EMBL" id="QQXK01000020">
    <property type="protein sequence ID" value="RII41845.1"/>
    <property type="molecule type" value="Genomic_DNA"/>
</dbReference>
<comment type="caution">
    <text evidence="1">The sequence shown here is derived from an EMBL/GenBank/DDBJ whole genome shotgun (WGS) entry which is preliminary data.</text>
</comment>
<dbReference type="InterPro" id="IPR007423">
    <property type="entry name" value="Sel_put"/>
</dbReference>
<dbReference type="AlphaFoldDB" id="A0A399J8D1"/>
<accession>A0A399J8D1</accession>
<name>A0A399J8D1_9MICC</name>
<evidence type="ECO:0000313" key="2">
    <source>
        <dbReference type="Proteomes" id="UP000265419"/>
    </source>
</evidence>
<dbReference type="Pfam" id="PF04328">
    <property type="entry name" value="Sel_put"/>
    <property type="match status" value="1"/>
</dbReference>
<gene>
    <name evidence="1" type="ORF">DWB68_10570</name>
</gene>
<reference evidence="1 2" key="1">
    <citation type="submission" date="2018-07" db="EMBL/GenBank/DDBJ databases">
        <title>Arthrobacter sp. nov., isolated from raw cow's milk with high bacterial count.</title>
        <authorList>
            <person name="Hahne J."/>
            <person name="Isele D."/>
            <person name="Lipski A."/>
        </authorList>
    </citation>
    <scope>NUCLEOTIDE SEQUENCE [LARGE SCALE GENOMIC DNA]</scope>
    <source>
        <strain evidence="1 2">JZ R-35</strain>
    </source>
</reference>
<evidence type="ECO:0000313" key="1">
    <source>
        <dbReference type="EMBL" id="RII41845.1"/>
    </source>
</evidence>
<keyword evidence="2" id="KW-1185">Reference proteome</keyword>
<organism evidence="1 2">
    <name type="scientific">Galactobacter valiniphilus</name>
    <dbReference type="NCBI Taxonomy" id="2676122"/>
    <lineage>
        <taxon>Bacteria</taxon>
        <taxon>Bacillati</taxon>
        <taxon>Actinomycetota</taxon>
        <taxon>Actinomycetes</taxon>
        <taxon>Micrococcales</taxon>
        <taxon>Micrococcaceae</taxon>
        <taxon>Galactobacter</taxon>
    </lineage>
</organism>
<protein>
    <submittedName>
        <fullName evidence="1">DUF466 domain-containing protein</fullName>
    </submittedName>
</protein>